<keyword evidence="3" id="KW-1185">Reference proteome</keyword>
<sequence>MFYNCSNFYGFFSGIIYREEKEIFSSRLIHEFVMRLVDCGKNNKVLVKLDDRIAKFGMQEFCLIIGLPCHQPVMEIDYSNNCLRNHYFNGSQRISMKMLFDVFHECEDLVDKFKLGFIMLVECVIKPIGRIIDYKTLGMVEHLDEFLG</sequence>
<accession>A0A8S0V238</accession>
<organism evidence="2 3">
    <name type="scientific">Olea europaea subsp. europaea</name>
    <dbReference type="NCBI Taxonomy" id="158383"/>
    <lineage>
        <taxon>Eukaryota</taxon>
        <taxon>Viridiplantae</taxon>
        <taxon>Streptophyta</taxon>
        <taxon>Embryophyta</taxon>
        <taxon>Tracheophyta</taxon>
        <taxon>Spermatophyta</taxon>
        <taxon>Magnoliopsida</taxon>
        <taxon>eudicotyledons</taxon>
        <taxon>Gunneridae</taxon>
        <taxon>Pentapetalae</taxon>
        <taxon>asterids</taxon>
        <taxon>lamiids</taxon>
        <taxon>Lamiales</taxon>
        <taxon>Oleaceae</taxon>
        <taxon>Oleeae</taxon>
        <taxon>Olea</taxon>
    </lineage>
</organism>
<gene>
    <name evidence="2" type="ORF">OLEA9_A117742</name>
</gene>
<dbReference type="Gramene" id="OE9A117742T1">
    <property type="protein sequence ID" value="OE9A117742C1"/>
    <property type="gene ID" value="OE9A117742"/>
</dbReference>
<comment type="caution">
    <text evidence="2">The sequence shown here is derived from an EMBL/GenBank/DDBJ whole genome shotgun (WGS) entry which is preliminary data.</text>
</comment>
<dbReference type="PANTHER" id="PTHR48449:SF1">
    <property type="entry name" value="DUF1985 DOMAIN-CONTAINING PROTEIN"/>
    <property type="match status" value="1"/>
</dbReference>
<dbReference type="EMBL" id="CACTIH010009085">
    <property type="protein sequence ID" value="CAA3023200.1"/>
    <property type="molecule type" value="Genomic_DNA"/>
</dbReference>
<evidence type="ECO:0000259" key="1">
    <source>
        <dbReference type="Pfam" id="PF09331"/>
    </source>
</evidence>
<dbReference type="AlphaFoldDB" id="A0A8S0V238"/>
<dbReference type="Proteomes" id="UP000594638">
    <property type="component" value="Unassembled WGS sequence"/>
</dbReference>
<name>A0A8S0V238_OLEEU</name>
<feature type="domain" description="DUF1985" evidence="1">
    <location>
        <begin position="34"/>
        <end position="146"/>
    </location>
</feature>
<dbReference type="PANTHER" id="PTHR48449">
    <property type="entry name" value="DUF1985 DOMAIN-CONTAINING PROTEIN"/>
    <property type="match status" value="1"/>
</dbReference>
<evidence type="ECO:0000313" key="3">
    <source>
        <dbReference type="Proteomes" id="UP000594638"/>
    </source>
</evidence>
<evidence type="ECO:0000313" key="2">
    <source>
        <dbReference type="EMBL" id="CAA3023200.1"/>
    </source>
</evidence>
<dbReference type="OrthoDB" id="1930729at2759"/>
<reference evidence="2 3" key="1">
    <citation type="submission" date="2019-12" db="EMBL/GenBank/DDBJ databases">
        <authorList>
            <person name="Alioto T."/>
            <person name="Alioto T."/>
            <person name="Gomez Garrido J."/>
        </authorList>
    </citation>
    <scope>NUCLEOTIDE SEQUENCE [LARGE SCALE GENOMIC DNA]</scope>
</reference>
<dbReference type="InterPro" id="IPR015410">
    <property type="entry name" value="DUF1985"/>
</dbReference>
<dbReference type="Pfam" id="PF09331">
    <property type="entry name" value="DUF1985"/>
    <property type="match status" value="1"/>
</dbReference>
<protein>
    <recommendedName>
        <fullName evidence="1">DUF1985 domain-containing protein</fullName>
    </recommendedName>
</protein>
<proteinExistence type="predicted"/>